<name>A0A316DSF4_9BACL</name>
<dbReference type="EMBL" id="QGGL01000015">
    <property type="protein sequence ID" value="PWK08475.1"/>
    <property type="molecule type" value="Genomic_DNA"/>
</dbReference>
<protein>
    <submittedName>
        <fullName evidence="1">Uncharacterized protein</fullName>
    </submittedName>
</protein>
<comment type="caution">
    <text evidence="1">The sequence shown here is derived from an EMBL/GenBank/DDBJ whole genome shotgun (WGS) entry which is preliminary data.</text>
</comment>
<dbReference type="AlphaFoldDB" id="A0A316DSF4"/>
<gene>
    <name evidence="1" type="ORF">C7459_115135</name>
</gene>
<reference evidence="1 2" key="1">
    <citation type="submission" date="2018-05" db="EMBL/GenBank/DDBJ databases">
        <title>Genomic Encyclopedia of Type Strains, Phase IV (KMG-IV): sequencing the most valuable type-strain genomes for metagenomic binning, comparative biology and taxonomic classification.</title>
        <authorList>
            <person name="Goeker M."/>
        </authorList>
    </citation>
    <scope>NUCLEOTIDE SEQUENCE [LARGE SCALE GENOMIC DNA]</scope>
    <source>
        <strain evidence="1 2">DSM 18773</strain>
    </source>
</reference>
<organism evidence="1 2">
    <name type="scientific">Tumebacillus permanentifrigoris</name>
    <dbReference type="NCBI Taxonomy" id="378543"/>
    <lineage>
        <taxon>Bacteria</taxon>
        <taxon>Bacillati</taxon>
        <taxon>Bacillota</taxon>
        <taxon>Bacilli</taxon>
        <taxon>Bacillales</taxon>
        <taxon>Alicyclobacillaceae</taxon>
        <taxon>Tumebacillus</taxon>
    </lineage>
</organism>
<dbReference type="RefSeq" id="WP_109690431.1">
    <property type="nucleotide sequence ID" value="NZ_QGGL01000015.1"/>
</dbReference>
<evidence type="ECO:0000313" key="2">
    <source>
        <dbReference type="Proteomes" id="UP000245634"/>
    </source>
</evidence>
<dbReference type="Proteomes" id="UP000245634">
    <property type="component" value="Unassembled WGS sequence"/>
</dbReference>
<evidence type="ECO:0000313" key="1">
    <source>
        <dbReference type="EMBL" id="PWK08475.1"/>
    </source>
</evidence>
<keyword evidence="2" id="KW-1185">Reference proteome</keyword>
<sequence>MRQPKTKTYAILMNGVERFQIEAIGQFTAIHKALDDPRFHAFRKQQPNVCFMVTAVEVPSATGEVAT</sequence>
<accession>A0A316DSF4</accession>
<proteinExistence type="predicted"/>